<dbReference type="STRING" id="1499687.BN1080_03167"/>
<gene>
    <name evidence="8" type="primary">mdtG_3</name>
    <name evidence="8" type="ORF">BN1080_03167</name>
</gene>
<dbReference type="Pfam" id="PF07690">
    <property type="entry name" value="MFS_1"/>
    <property type="match status" value="1"/>
</dbReference>
<dbReference type="PANTHER" id="PTHR23531:SF2">
    <property type="entry name" value="PERMEASE"/>
    <property type="match status" value="1"/>
</dbReference>
<keyword evidence="2" id="KW-0813">Transport</keyword>
<reference evidence="8 9" key="1">
    <citation type="submission" date="2014-09" db="EMBL/GenBank/DDBJ databases">
        <authorList>
            <person name="Urmite Genomes Urmite Genomes"/>
        </authorList>
    </citation>
    <scope>NUCLEOTIDE SEQUENCE [LARGE SCALE GENOMIC DNA]</scope>
    <source>
        <strain evidence="8 9">ES2</strain>
    </source>
</reference>
<dbReference type="Proteomes" id="UP000043699">
    <property type="component" value="Unassembled WGS sequence"/>
</dbReference>
<dbReference type="InterPro" id="IPR052714">
    <property type="entry name" value="MFS_Exporter"/>
</dbReference>
<comment type="subcellular location">
    <subcellularLocation>
        <location evidence="1">Cell membrane</location>
        <topology evidence="1">Multi-pass membrane protein</topology>
    </subcellularLocation>
</comment>
<feature type="transmembrane region" description="Helical" evidence="6">
    <location>
        <begin position="78"/>
        <end position="95"/>
    </location>
</feature>
<feature type="transmembrane region" description="Helical" evidence="6">
    <location>
        <begin position="274"/>
        <end position="292"/>
    </location>
</feature>
<dbReference type="InterPro" id="IPR036259">
    <property type="entry name" value="MFS_trans_sf"/>
</dbReference>
<feature type="transmembrane region" description="Helical" evidence="6">
    <location>
        <begin position="137"/>
        <end position="156"/>
    </location>
</feature>
<dbReference type="EMBL" id="CCXS01000001">
    <property type="protein sequence ID" value="CEG24147.1"/>
    <property type="molecule type" value="Genomic_DNA"/>
</dbReference>
<evidence type="ECO:0000256" key="3">
    <source>
        <dbReference type="ARBA" id="ARBA00022692"/>
    </source>
</evidence>
<dbReference type="AlphaFoldDB" id="A0A098EQR8"/>
<feature type="transmembrane region" description="Helical" evidence="6">
    <location>
        <begin position="298"/>
        <end position="317"/>
    </location>
</feature>
<dbReference type="InterPro" id="IPR020846">
    <property type="entry name" value="MFS_dom"/>
</dbReference>
<evidence type="ECO:0000256" key="5">
    <source>
        <dbReference type="ARBA" id="ARBA00023136"/>
    </source>
</evidence>
<keyword evidence="9" id="KW-1185">Reference proteome</keyword>
<keyword evidence="5 6" id="KW-0472">Membrane</keyword>
<dbReference type="SUPFAM" id="SSF103473">
    <property type="entry name" value="MFS general substrate transporter"/>
    <property type="match status" value="1"/>
</dbReference>
<protein>
    <submittedName>
        <fullName evidence="8">Multidrug resistance protein MdtG</fullName>
    </submittedName>
</protein>
<proteinExistence type="predicted"/>
<dbReference type="OrthoDB" id="9814001at2"/>
<evidence type="ECO:0000256" key="6">
    <source>
        <dbReference type="SAM" id="Phobius"/>
    </source>
</evidence>
<dbReference type="CDD" id="cd17489">
    <property type="entry name" value="MFS_YfcJ_like"/>
    <property type="match status" value="1"/>
</dbReference>
<dbReference type="RefSeq" id="WP_052653426.1">
    <property type="nucleotide sequence ID" value="NZ_CCXS01000001.1"/>
</dbReference>
<feature type="transmembrane region" description="Helical" evidence="6">
    <location>
        <begin position="162"/>
        <end position="185"/>
    </location>
</feature>
<feature type="transmembrane region" description="Helical" evidence="6">
    <location>
        <begin position="48"/>
        <end position="66"/>
    </location>
</feature>
<feature type="transmembrane region" description="Helical" evidence="6">
    <location>
        <begin position="244"/>
        <end position="262"/>
    </location>
</feature>
<dbReference type="Gene3D" id="1.20.1250.20">
    <property type="entry name" value="MFS general substrate transporter like domains"/>
    <property type="match status" value="1"/>
</dbReference>
<evidence type="ECO:0000256" key="1">
    <source>
        <dbReference type="ARBA" id="ARBA00004651"/>
    </source>
</evidence>
<dbReference type="GO" id="GO:0005886">
    <property type="term" value="C:plasma membrane"/>
    <property type="evidence" value="ECO:0007669"/>
    <property type="project" value="UniProtKB-SubCell"/>
</dbReference>
<feature type="domain" description="Major facilitator superfamily (MFS) profile" evidence="7">
    <location>
        <begin position="11"/>
        <end position="387"/>
    </location>
</feature>
<dbReference type="InterPro" id="IPR011701">
    <property type="entry name" value="MFS"/>
</dbReference>
<feature type="transmembrane region" description="Helical" evidence="6">
    <location>
        <begin position="107"/>
        <end position="125"/>
    </location>
</feature>
<evidence type="ECO:0000256" key="4">
    <source>
        <dbReference type="ARBA" id="ARBA00022989"/>
    </source>
</evidence>
<sequence>MTEKRPIWTRSFINISISTFFIFTVFYALLTFLPIYVMNELGGTASQGGMAVSVFLVSAIIMRFFAGMILEKYGKRRILILSVLMFAVSTIFYVFVDDFALLLGLRFFHGIWFSLMTTVGGAIAADIVPPERRGEGLGYYGIAMNIAIVAGPFIALTLQPFMAARSIFIIFSVIMVIGFFCALAVRVEEAAPVLREGKRKLSLHDFLETKAMPIASVGFFVSFVYASIVSFISVYAESLGLLKTASYFFLVYAIAMLVVRPFSGRIFDSRGPHIVIIPSCIMFAIGLFSLSITQSPWMLLLSGALVGLGYGTLLPSFQTLAIQSADKHRSGYATGTFFAFYDTGMAIGTASLGIIAVSLGYANLYLMLAVMVLLIALYYVWIMKGHKQAVE</sequence>
<dbReference type="PROSITE" id="PS50850">
    <property type="entry name" value="MFS"/>
    <property type="match status" value="1"/>
</dbReference>
<evidence type="ECO:0000259" key="7">
    <source>
        <dbReference type="PROSITE" id="PS50850"/>
    </source>
</evidence>
<feature type="transmembrane region" description="Helical" evidence="6">
    <location>
        <begin position="364"/>
        <end position="382"/>
    </location>
</feature>
<feature type="transmembrane region" description="Helical" evidence="6">
    <location>
        <begin position="12"/>
        <end position="36"/>
    </location>
</feature>
<evidence type="ECO:0000313" key="8">
    <source>
        <dbReference type="EMBL" id="CEG24147.1"/>
    </source>
</evidence>
<dbReference type="PANTHER" id="PTHR23531">
    <property type="entry name" value="QUINOLENE RESISTANCE PROTEIN NORA"/>
    <property type="match status" value="1"/>
</dbReference>
<name>A0A098EQR8_9BACL</name>
<feature type="transmembrane region" description="Helical" evidence="6">
    <location>
        <begin position="338"/>
        <end position="358"/>
    </location>
</feature>
<keyword evidence="4 6" id="KW-1133">Transmembrane helix</keyword>
<evidence type="ECO:0000256" key="2">
    <source>
        <dbReference type="ARBA" id="ARBA00022448"/>
    </source>
</evidence>
<keyword evidence="3 6" id="KW-0812">Transmembrane</keyword>
<feature type="transmembrane region" description="Helical" evidence="6">
    <location>
        <begin position="206"/>
        <end position="232"/>
    </location>
</feature>
<dbReference type="GO" id="GO:0022857">
    <property type="term" value="F:transmembrane transporter activity"/>
    <property type="evidence" value="ECO:0007669"/>
    <property type="project" value="InterPro"/>
</dbReference>
<organism evidence="8 9">
    <name type="scientific">Planococcus massiliensis</name>
    <dbReference type="NCBI Taxonomy" id="1499687"/>
    <lineage>
        <taxon>Bacteria</taxon>
        <taxon>Bacillati</taxon>
        <taxon>Bacillota</taxon>
        <taxon>Bacilli</taxon>
        <taxon>Bacillales</taxon>
        <taxon>Caryophanaceae</taxon>
        <taxon>Planococcus</taxon>
    </lineage>
</organism>
<evidence type="ECO:0000313" key="9">
    <source>
        <dbReference type="Proteomes" id="UP000043699"/>
    </source>
</evidence>
<accession>A0A098EQR8</accession>